<protein>
    <recommendedName>
        <fullName evidence="10">Gustatory receptor</fullName>
    </recommendedName>
</protein>
<evidence type="ECO:0000256" key="4">
    <source>
        <dbReference type="ARBA" id="ARBA00022989"/>
    </source>
</evidence>
<comment type="subcellular location">
    <subcellularLocation>
        <location evidence="1">Cell membrane</location>
        <topology evidence="1">Multi-pass membrane protein</topology>
    </subcellularLocation>
</comment>
<organism evidence="8 9">
    <name type="scientific">Eumeta variegata</name>
    <name type="common">Bagworm moth</name>
    <name type="synonym">Eumeta japonica</name>
    <dbReference type="NCBI Taxonomy" id="151549"/>
    <lineage>
        <taxon>Eukaryota</taxon>
        <taxon>Metazoa</taxon>
        <taxon>Ecdysozoa</taxon>
        <taxon>Arthropoda</taxon>
        <taxon>Hexapoda</taxon>
        <taxon>Insecta</taxon>
        <taxon>Pterygota</taxon>
        <taxon>Neoptera</taxon>
        <taxon>Endopterygota</taxon>
        <taxon>Lepidoptera</taxon>
        <taxon>Glossata</taxon>
        <taxon>Ditrysia</taxon>
        <taxon>Tineoidea</taxon>
        <taxon>Psychidae</taxon>
        <taxon>Oiketicinae</taxon>
        <taxon>Eumeta</taxon>
    </lineage>
</organism>
<sequence length="264" mass="29948">MRHPASVTNPAIVSSVRVLFGNSKFETRERQMGRETKYEELEKRANRGSSPPVHRPGKKKKNRGIMGLLYSVWGCSNVFIAQFYMISISAISYSISESMTGLSFAIQKILPKKYNEDTELEENHNESLCRTLKRTEDAYDDLCNCCSTYNEVFGFSEVLSGSLNSLLIWISFYALVMVAAACESVHRAARDVHRHLALFNSEIYREDKFLEVRVLARDVLHAVSARQPRLSACGLFDLRMSLVTAFLSLIATYSIVLLQFTHLL</sequence>
<accession>A0A4C1YM75</accession>
<evidence type="ECO:0000256" key="2">
    <source>
        <dbReference type="ARBA" id="ARBA00022475"/>
    </source>
</evidence>
<keyword evidence="2" id="KW-1003">Cell membrane</keyword>
<evidence type="ECO:0000313" key="8">
    <source>
        <dbReference type="EMBL" id="GBP75477.1"/>
    </source>
</evidence>
<name>A0A4C1YM75_EUMVA</name>
<keyword evidence="5 7" id="KW-0472">Membrane</keyword>
<dbReference type="Pfam" id="PF08395">
    <property type="entry name" value="7tm_7"/>
    <property type="match status" value="1"/>
</dbReference>
<proteinExistence type="predicted"/>
<dbReference type="EMBL" id="BGZK01001250">
    <property type="protein sequence ID" value="GBP75477.1"/>
    <property type="molecule type" value="Genomic_DNA"/>
</dbReference>
<dbReference type="AlphaFoldDB" id="A0A4C1YM75"/>
<keyword evidence="9" id="KW-1185">Reference proteome</keyword>
<dbReference type="Proteomes" id="UP000299102">
    <property type="component" value="Unassembled WGS sequence"/>
</dbReference>
<evidence type="ECO:0000256" key="7">
    <source>
        <dbReference type="SAM" id="Phobius"/>
    </source>
</evidence>
<evidence type="ECO:0000256" key="3">
    <source>
        <dbReference type="ARBA" id="ARBA00022692"/>
    </source>
</evidence>
<feature type="transmembrane region" description="Helical" evidence="7">
    <location>
        <begin position="236"/>
        <end position="260"/>
    </location>
</feature>
<feature type="transmembrane region" description="Helical" evidence="7">
    <location>
        <begin position="166"/>
        <end position="185"/>
    </location>
</feature>
<evidence type="ECO:0000256" key="5">
    <source>
        <dbReference type="ARBA" id="ARBA00023136"/>
    </source>
</evidence>
<dbReference type="InterPro" id="IPR013604">
    <property type="entry name" value="7TM_chemorcpt"/>
</dbReference>
<reference evidence="8 9" key="1">
    <citation type="journal article" date="2019" name="Commun. Biol.">
        <title>The bagworm genome reveals a unique fibroin gene that provides high tensile strength.</title>
        <authorList>
            <person name="Kono N."/>
            <person name="Nakamura H."/>
            <person name="Ohtoshi R."/>
            <person name="Tomita M."/>
            <person name="Numata K."/>
            <person name="Arakawa K."/>
        </authorList>
    </citation>
    <scope>NUCLEOTIDE SEQUENCE [LARGE SCALE GENOMIC DNA]</scope>
</reference>
<evidence type="ECO:0008006" key="10">
    <source>
        <dbReference type="Google" id="ProtNLM"/>
    </source>
</evidence>
<evidence type="ECO:0000313" key="9">
    <source>
        <dbReference type="Proteomes" id="UP000299102"/>
    </source>
</evidence>
<keyword evidence="4 7" id="KW-1133">Transmembrane helix</keyword>
<keyword evidence="3 7" id="KW-0812">Transmembrane</keyword>
<dbReference type="GO" id="GO:0050909">
    <property type="term" value="P:sensory perception of taste"/>
    <property type="evidence" value="ECO:0007669"/>
    <property type="project" value="InterPro"/>
</dbReference>
<dbReference type="OrthoDB" id="7490805at2759"/>
<evidence type="ECO:0000256" key="6">
    <source>
        <dbReference type="SAM" id="MobiDB-lite"/>
    </source>
</evidence>
<evidence type="ECO:0000256" key="1">
    <source>
        <dbReference type="ARBA" id="ARBA00004651"/>
    </source>
</evidence>
<gene>
    <name evidence="8" type="ORF">EVAR_57215_1</name>
</gene>
<comment type="caution">
    <text evidence="8">The sequence shown here is derived from an EMBL/GenBank/DDBJ whole genome shotgun (WGS) entry which is preliminary data.</text>
</comment>
<dbReference type="GO" id="GO:0005886">
    <property type="term" value="C:plasma membrane"/>
    <property type="evidence" value="ECO:0007669"/>
    <property type="project" value="UniProtKB-SubCell"/>
</dbReference>
<feature type="region of interest" description="Disordered" evidence="6">
    <location>
        <begin position="39"/>
        <end position="60"/>
    </location>
</feature>
<feature type="transmembrane region" description="Helical" evidence="7">
    <location>
        <begin position="68"/>
        <end position="95"/>
    </location>
</feature>